<organism evidence="2 3">
    <name type="scientific">Oceanococcus atlanticus</name>
    <dbReference type="NCBI Taxonomy" id="1317117"/>
    <lineage>
        <taxon>Bacteria</taxon>
        <taxon>Pseudomonadati</taxon>
        <taxon>Pseudomonadota</taxon>
        <taxon>Gammaproteobacteria</taxon>
        <taxon>Chromatiales</taxon>
        <taxon>Oceanococcaceae</taxon>
        <taxon>Oceanococcus</taxon>
    </lineage>
</organism>
<dbReference type="OrthoDB" id="6401137at2"/>
<evidence type="ECO:0008006" key="4">
    <source>
        <dbReference type="Google" id="ProtNLM"/>
    </source>
</evidence>
<proteinExistence type="predicted"/>
<sequence>MKKLGYRLLVGTMGVGLAFLSACGGSESDSGAEFESPIDPGQQPEAVSQLLDYYVENLAGQDASQGSPPEPSQGMGTSLDVRKSNVSIFSGNTFELFLDFDSNSPLSELFVQVVGASEFITLGAEKNSRKAVETVELVVLTDTDIGTGTFCLEISGRDTAGNVSNRDQVCVDVDRELLNALEGNWETNCISTQSGSLESAWTVENADVVEVDTEYSSSDCSGTPLSVQRREFYLGVTGNSTTSDGQAAYEVYITDYTNESRYKFFGCLLGSAGDVFNIGCEEQPNFATQFQREYQRISEDL</sequence>
<feature type="signal peptide" evidence="1">
    <location>
        <begin position="1"/>
        <end position="24"/>
    </location>
</feature>
<comment type="caution">
    <text evidence="2">The sequence shown here is derived from an EMBL/GenBank/DDBJ whole genome shotgun (WGS) entry which is preliminary data.</text>
</comment>
<dbReference type="EMBL" id="AQQV01000007">
    <property type="protein sequence ID" value="ORE84971.1"/>
    <property type="molecule type" value="Genomic_DNA"/>
</dbReference>
<protein>
    <recommendedName>
        <fullName evidence="4">Lipoprotein</fullName>
    </recommendedName>
</protein>
<accession>A0A1Y1SAI9</accession>
<dbReference type="PROSITE" id="PS51257">
    <property type="entry name" value="PROKAR_LIPOPROTEIN"/>
    <property type="match status" value="1"/>
</dbReference>
<name>A0A1Y1SAI9_9GAMM</name>
<reference evidence="2 3" key="1">
    <citation type="submission" date="2013-04" db="EMBL/GenBank/DDBJ databases">
        <title>Oceanococcus atlanticus 22II-S10r2 Genome Sequencing.</title>
        <authorList>
            <person name="Lai Q."/>
            <person name="Li G."/>
            <person name="Shao Z."/>
        </authorList>
    </citation>
    <scope>NUCLEOTIDE SEQUENCE [LARGE SCALE GENOMIC DNA]</scope>
    <source>
        <strain evidence="2 3">22II-S10r2</strain>
    </source>
</reference>
<evidence type="ECO:0000313" key="3">
    <source>
        <dbReference type="Proteomes" id="UP000192342"/>
    </source>
</evidence>
<feature type="chain" id="PRO_5013050430" description="Lipoprotein" evidence="1">
    <location>
        <begin position="25"/>
        <end position="301"/>
    </location>
</feature>
<dbReference type="Proteomes" id="UP000192342">
    <property type="component" value="Unassembled WGS sequence"/>
</dbReference>
<dbReference type="STRING" id="1317117.ATO7_16409"/>
<keyword evidence="1" id="KW-0732">Signal</keyword>
<gene>
    <name evidence="2" type="ORF">ATO7_16409</name>
</gene>
<keyword evidence="3" id="KW-1185">Reference proteome</keyword>
<evidence type="ECO:0000313" key="2">
    <source>
        <dbReference type="EMBL" id="ORE84971.1"/>
    </source>
</evidence>
<evidence type="ECO:0000256" key="1">
    <source>
        <dbReference type="SAM" id="SignalP"/>
    </source>
</evidence>
<dbReference type="AlphaFoldDB" id="A0A1Y1SAI9"/>
<dbReference type="RefSeq" id="WP_083563533.1">
    <property type="nucleotide sequence ID" value="NZ_AQQV01000007.1"/>
</dbReference>